<reference evidence="3" key="1">
    <citation type="submission" date="2023-10" db="EMBL/GenBank/DDBJ databases">
        <authorList>
            <person name="Chen Y."/>
            <person name="Shah S."/>
            <person name="Dougan E. K."/>
            <person name="Thang M."/>
            <person name="Chan C."/>
        </authorList>
    </citation>
    <scope>NUCLEOTIDE SEQUENCE [LARGE SCALE GENOMIC DNA]</scope>
</reference>
<evidence type="ECO:0000313" key="3">
    <source>
        <dbReference type="EMBL" id="CAK0805370.1"/>
    </source>
</evidence>
<organism evidence="3 4">
    <name type="scientific">Prorocentrum cordatum</name>
    <dbReference type="NCBI Taxonomy" id="2364126"/>
    <lineage>
        <taxon>Eukaryota</taxon>
        <taxon>Sar</taxon>
        <taxon>Alveolata</taxon>
        <taxon>Dinophyceae</taxon>
        <taxon>Prorocentrales</taxon>
        <taxon>Prorocentraceae</taxon>
        <taxon>Prorocentrum</taxon>
    </lineage>
</organism>
<comment type="caution">
    <text evidence="3">The sequence shown here is derived from an EMBL/GenBank/DDBJ whole genome shotgun (WGS) entry which is preliminary data.</text>
</comment>
<dbReference type="Proteomes" id="UP001189429">
    <property type="component" value="Unassembled WGS sequence"/>
</dbReference>
<name>A0ABN9QKH2_9DINO</name>
<sequence length="378" mass="39560">MMFLTSFFIQVSVFTSLCGTTVRSAGAVSLALRPSETSNRNDIVNRIHSTGQEDGSEQLAIAGTVRDLGEEYGSQSGRGRGDGTARLYATSVVWLAMLVVLLCFCPTTCYLAESSCGPAPSPGRAMWRRPSLPRASPRVYPRASLRASPRHLRPPPTTASRGEAAGGRPGPRLALPAAGRARPLRPALRAAGRALGAPRARRGAAAHGAQLRGRHAALPRAGGGRQPGGRARGGHLPGDPAGRPGVRVPGHQGEGLEPEMEITRACGAKFGSMRKDARGGYVVTNTAGAPELSFDSLEHMLPAQEGSGDHDLHVHDLLAHDLHVHDASGAAMAAVKPGSEGNYEVRVNSNGDVGLVILGVLAIQRQQQIASALAERAR</sequence>
<evidence type="ECO:0000256" key="2">
    <source>
        <dbReference type="SAM" id="SignalP"/>
    </source>
</evidence>
<feature type="chain" id="PRO_5046297157" evidence="2">
    <location>
        <begin position="20"/>
        <end position="378"/>
    </location>
</feature>
<protein>
    <submittedName>
        <fullName evidence="3">Uncharacterized protein</fullName>
    </submittedName>
</protein>
<proteinExistence type="predicted"/>
<evidence type="ECO:0000256" key="1">
    <source>
        <dbReference type="SAM" id="MobiDB-lite"/>
    </source>
</evidence>
<feature type="region of interest" description="Disordered" evidence="1">
    <location>
        <begin position="115"/>
        <end position="246"/>
    </location>
</feature>
<evidence type="ECO:0000313" key="4">
    <source>
        <dbReference type="Proteomes" id="UP001189429"/>
    </source>
</evidence>
<feature type="compositionally biased region" description="Low complexity" evidence="1">
    <location>
        <begin position="170"/>
        <end position="198"/>
    </location>
</feature>
<keyword evidence="4" id="KW-1185">Reference proteome</keyword>
<feature type="signal peptide" evidence="2">
    <location>
        <begin position="1"/>
        <end position="19"/>
    </location>
</feature>
<gene>
    <name evidence="3" type="ORF">PCOR1329_LOCUS11887</name>
</gene>
<accession>A0ABN9QKH2</accession>
<feature type="compositionally biased region" description="Gly residues" evidence="1">
    <location>
        <begin position="221"/>
        <end position="231"/>
    </location>
</feature>
<dbReference type="EMBL" id="CAUYUJ010003442">
    <property type="protein sequence ID" value="CAK0805370.1"/>
    <property type="molecule type" value="Genomic_DNA"/>
</dbReference>
<keyword evidence="2" id="KW-0732">Signal</keyword>